<keyword evidence="1" id="KW-1133">Transmembrane helix</keyword>
<feature type="transmembrane region" description="Helical" evidence="1">
    <location>
        <begin position="36"/>
        <end position="56"/>
    </location>
</feature>
<sequence length="149" mass="15513">MPSDRLRALPGQLFTALCAAMFGLAAGALWTLPSMFYGRALPLLALPVGWILGVIVRRWLKAQGGYGALLAAAATLLASLYTTCLVAAAMIAGLMGVGFADALRDAGPKMLLELARLSIGPRELAFHLAGAALAALAAWPLRRRSPSSP</sequence>
<evidence type="ECO:0000256" key="1">
    <source>
        <dbReference type="SAM" id="Phobius"/>
    </source>
</evidence>
<comment type="caution">
    <text evidence="2">The sequence shown here is derived from an EMBL/GenBank/DDBJ whole genome shotgun (WGS) entry which is preliminary data.</text>
</comment>
<organism evidence="2 3">
    <name type="scientific">Luteibacter rhizovicinus</name>
    <dbReference type="NCBI Taxonomy" id="242606"/>
    <lineage>
        <taxon>Bacteria</taxon>
        <taxon>Pseudomonadati</taxon>
        <taxon>Pseudomonadota</taxon>
        <taxon>Gammaproteobacteria</taxon>
        <taxon>Lysobacterales</taxon>
        <taxon>Rhodanobacteraceae</taxon>
        <taxon>Luteibacter</taxon>
    </lineage>
</organism>
<feature type="transmembrane region" description="Helical" evidence="1">
    <location>
        <begin position="124"/>
        <end position="141"/>
    </location>
</feature>
<gene>
    <name evidence="2" type="ORF">EC912_11226</name>
</gene>
<evidence type="ECO:0000313" key="3">
    <source>
        <dbReference type="Proteomes" id="UP000295645"/>
    </source>
</evidence>
<proteinExistence type="predicted"/>
<keyword evidence="1" id="KW-0472">Membrane</keyword>
<dbReference type="AlphaFoldDB" id="A0A4R3YGJ9"/>
<dbReference type="RefSeq" id="WP_243649353.1">
    <property type="nucleotide sequence ID" value="NZ_SMCS01000012.1"/>
</dbReference>
<evidence type="ECO:0000313" key="2">
    <source>
        <dbReference type="EMBL" id="TCV91280.1"/>
    </source>
</evidence>
<dbReference type="Proteomes" id="UP000295645">
    <property type="component" value="Unassembled WGS sequence"/>
</dbReference>
<keyword evidence="3" id="KW-1185">Reference proteome</keyword>
<accession>A0A4R3YGJ9</accession>
<feature type="transmembrane region" description="Helical" evidence="1">
    <location>
        <begin position="68"/>
        <end position="100"/>
    </location>
</feature>
<dbReference type="EMBL" id="SMCS01000012">
    <property type="protein sequence ID" value="TCV91280.1"/>
    <property type="molecule type" value="Genomic_DNA"/>
</dbReference>
<keyword evidence="1" id="KW-0812">Transmembrane</keyword>
<feature type="transmembrane region" description="Helical" evidence="1">
    <location>
        <begin position="12"/>
        <end position="30"/>
    </location>
</feature>
<protein>
    <submittedName>
        <fullName evidence="2">Vitamin B12 transport system permease protein</fullName>
    </submittedName>
</protein>
<name>A0A4R3YGJ9_9GAMM</name>
<reference evidence="2 3" key="1">
    <citation type="submission" date="2019-03" db="EMBL/GenBank/DDBJ databases">
        <title>Above-ground endophytic microbial communities from plants in different locations in the United States.</title>
        <authorList>
            <person name="Frank C."/>
        </authorList>
    </citation>
    <scope>NUCLEOTIDE SEQUENCE [LARGE SCALE GENOMIC DNA]</scope>
    <source>
        <strain evidence="2 3">LP_13_YM</strain>
    </source>
</reference>